<dbReference type="Pfam" id="PF23055">
    <property type="entry name" value="DUF7041"/>
    <property type="match status" value="1"/>
</dbReference>
<evidence type="ECO:0000256" key="1">
    <source>
        <dbReference type="SAM" id="MobiDB-lite"/>
    </source>
</evidence>
<feature type="region of interest" description="Disordered" evidence="1">
    <location>
        <begin position="231"/>
        <end position="260"/>
    </location>
</feature>
<organism evidence="3 4">
    <name type="scientific">Melipona quadrifasciata</name>
    <dbReference type="NCBI Taxonomy" id="166423"/>
    <lineage>
        <taxon>Eukaryota</taxon>
        <taxon>Metazoa</taxon>
        <taxon>Ecdysozoa</taxon>
        <taxon>Arthropoda</taxon>
        <taxon>Hexapoda</taxon>
        <taxon>Insecta</taxon>
        <taxon>Pterygota</taxon>
        <taxon>Neoptera</taxon>
        <taxon>Endopterygota</taxon>
        <taxon>Hymenoptera</taxon>
        <taxon>Apocrita</taxon>
        <taxon>Aculeata</taxon>
        <taxon>Apoidea</taxon>
        <taxon>Anthophila</taxon>
        <taxon>Apidae</taxon>
        <taxon>Melipona</taxon>
    </lineage>
</organism>
<keyword evidence="4" id="KW-1185">Reference proteome</keyword>
<evidence type="ECO:0000313" key="4">
    <source>
        <dbReference type="Proteomes" id="UP000053105"/>
    </source>
</evidence>
<evidence type="ECO:0000313" key="3">
    <source>
        <dbReference type="EMBL" id="KOX67256.1"/>
    </source>
</evidence>
<dbReference type="PANTHER" id="PTHR33327">
    <property type="entry name" value="ENDONUCLEASE"/>
    <property type="match status" value="1"/>
</dbReference>
<reference evidence="3 4" key="1">
    <citation type="submission" date="2015-07" db="EMBL/GenBank/DDBJ databases">
        <title>The genome of Melipona quadrifasciata.</title>
        <authorList>
            <person name="Pan H."/>
            <person name="Kapheim K."/>
        </authorList>
    </citation>
    <scope>NUCLEOTIDE SEQUENCE [LARGE SCALE GENOMIC DNA]</scope>
    <source>
        <strain evidence="3">0111107301</strain>
        <tissue evidence="3">Whole body</tissue>
    </source>
</reference>
<proteinExistence type="predicted"/>
<sequence length="299" mass="34327">MEEAHIPPDSDAPTISAVVPQYFPPFDKENPKLWFLQAEAALRSSRITNDSSRFDYIIQRLPTDVSRLLGNILETPPATNKYETLKNKLLELFGKSEESRVRQLLRTCRMGDEKPSHFLQRMRSMVDKNVPDTILKTIFLEQIPQSLHNILIINHEADLSKLAVLADRVIEFNLSQISNIDKTNMATSQSLCHCHHENNLADNNQLKGDLASIQHQLAQLTYKIASMETNFSRQRSFQRRSRSRDRRSQSRGSRSPAPQYSPSRGLCYYHFNFGARAYKCQKPCTWSTTSTTVPQQTEN</sequence>
<gene>
    <name evidence="3" type="ORF">WN51_00040</name>
</gene>
<feature type="domain" description="DUF7041" evidence="2">
    <location>
        <begin position="24"/>
        <end position="105"/>
    </location>
</feature>
<dbReference type="EMBL" id="KQ438276">
    <property type="protein sequence ID" value="KOX67256.1"/>
    <property type="molecule type" value="Genomic_DNA"/>
</dbReference>
<name>A0A0M8ZPC3_9HYME</name>
<accession>A0A0M8ZPC3</accession>
<dbReference type="PANTHER" id="PTHR33327:SF3">
    <property type="entry name" value="RNA-DIRECTED DNA POLYMERASE"/>
    <property type="match status" value="1"/>
</dbReference>
<feature type="compositionally biased region" description="Basic residues" evidence="1">
    <location>
        <begin position="236"/>
        <end position="245"/>
    </location>
</feature>
<dbReference type="Proteomes" id="UP000053105">
    <property type="component" value="Unassembled WGS sequence"/>
</dbReference>
<dbReference type="InterPro" id="IPR055469">
    <property type="entry name" value="DUF7041"/>
</dbReference>
<dbReference type="STRING" id="166423.A0A0M8ZPC3"/>
<dbReference type="OrthoDB" id="7617128at2759"/>
<evidence type="ECO:0000259" key="2">
    <source>
        <dbReference type="Pfam" id="PF23055"/>
    </source>
</evidence>
<dbReference type="AlphaFoldDB" id="A0A0M8ZPC3"/>
<protein>
    <recommendedName>
        <fullName evidence="2">DUF7041 domain-containing protein</fullName>
    </recommendedName>
</protein>